<proteinExistence type="predicted"/>
<evidence type="ECO:0000313" key="2">
    <source>
        <dbReference type="EMBL" id="KAG5584781.1"/>
    </source>
</evidence>
<evidence type="ECO:0008006" key="4">
    <source>
        <dbReference type="Google" id="ProtNLM"/>
    </source>
</evidence>
<comment type="caution">
    <text evidence="2">The sequence shown here is derived from an EMBL/GenBank/DDBJ whole genome shotgun (WGS) entry which is preliminary data.</text>
</comment>
<dbReference type="SUPFAM" id="SSF57756">
    <property type="entry name" value="Retrovirus zinc finger-like domains"/>
    <property type="match status" value="1"/>
</dbReference>
<evidence type="ECO:0000256" key="1">
    <source>
        <dbReference type="SAM" id="MobiDB-lite"/>
    </source>
</evidence>
<dbReference type="AlphaFoldDB" id="A0A9J5XB16"/>
<feature type="region of interest" description="Disordered" evidence="1">
    <location>
        <begin position="63"/>
        <end position="114"/>
    </location>
</feature>
<gene>
    <name evidence="2" type="ORF">H5410_045215</name>
</gene>
<reference evidence="2 3" key="1">
    <citation type="submission" date="2020-09" db="EMBL/GenBank/DDBJ databases">
        <title>De no assembly of potato wild relative species, Solanum commersonii.</title>
        <authorList>
            <person name="Cho K."/>
        </authorList>
    </citation>
    <scope>NUCLEOTIDE SEQUENCE [LARGE SCALE GENOMIC DNA]</scope>
    <source>
        <strain evidence="2">LZ3.2</strain>
        <tissue evidence="2">Leaf</tissue>
    </source>
</reference>
<dbReference type="InterPro" id="IPR036875">
    <property type="entry name" value="Znf_CCHC_sf"/>
</dbReference>
<dbReference type="Proteomes" id="UP000824120">
    <property type="component" value="Chromosome 9"/>
</dbReference>
<name>A0A9J5XB16_SOLCO</name>
<organism evidence="2 3">
    <name type="scientific">Solanum commersonii</name>
    <name type="common">Commerson's wild potato</name>
    <name type="synonym">Commerson's nightshade</name>
    <dbReference type="NCBI Taxonomy" id="4109"/>
    <lineage>
        <taxon>Eukaryota</taxon>
        <taxon>Viridiplantae</taxon>
        <taxon>Streptophyta</taxon>
        <taxon>Embryophyta</taxon>
        <taxon>Tracheophyta</taxon>
        <taxon>Spermatophyta</taxon>
        <taxon>Magnoliopsida</taxon>
        <taxon>eudicotyledons</taxon>
        <taxon>Gunneridae</taxon>
        <taxon>Pentapetalae</taxon>
        <taxon>asterids</taxon>
        <taxon>lamiids</taxon>
        <taxon>Solanales</taxon>
        <taxon>Solanaceae</taxon>
        <taxon>Solanoideae</taxon>
        <taxon>Solaneae</taxon>
        <taxon>Solanum</taxon>
    </lineage>
</organism>
<dbReference type="OrthoDB" id="1306145at2759"/>
<keyword evidence="3" id="KW-1185">Reference proteome</keyword>
<feature type="compositionally biased region" description="Basic residues" evidence="1">
    <location>
        <begin position="103"/>
        <end position="114"/>
    </location>
</feature>
<feature type="compositionally biased region" description="Basic residues" evidence="1">
    <location>
        <begin position="83"/>
        <end position="93"/>
    </location>
</feature>
<dbReference type="PANTHER" id="PTHR33054:SF12">
    <property type="entry name" value="ZINC KNUCKLE FAMILY PROTEIN"/>
    <property type="match status" value="1"/>
</dbReference>
<dbReference type="GO" id="GO:0003676">
    <property type="term" value="F:nucleic acid binding"/>
    <property type="evidence" value="ECO:0007669"/>
    <property type="project" value="InterPro"/>
</dbReference>
<dbReference type="PANTHER" id="PTHR33054">
    <property type="entry name" value="CCHC-TYPE DOMAIN-CONTAINING PROTEIN"/>
    <property type="match status" value="1"/>
</dbReference>
<dbReference type="EMBL" id="JACXVP010000009">
    <property type="protein sequence ID" value="KAG5584781.1"/>
    <property type="molecule type" value="Genomic_DNA"/>
</dbReference>
<evidence type="ECO:0000313" key="3">
    <source>
        <dbReference type="Proteomes" id="UP000824120"/>
    </source>
</evidence>
<sequence>MELLENGLEHWKAYFIDGLPPFFAERVKKTLRNSQGVIPYGTYTYGKLIGACTQEGDFCTQFDLPDSGKSTKHRDSSGSTPNRPHKRRKSRRRSREEREERRGHRKSHRFTKNRSRRELAKFRCYKCGKFGHIVNN</sequence>
<protein>
    <recommendedName>
        <fullName evidence="4">CCHC-type domain-containing protein</fullName>
    </recommendedName>
</protein>
<dbReference type="GO" id="GO:0008270">
    <property type="term" value="F:zinc ion binding"/>
    <property type="evidence" value="ECO:0007669"/>
    <property type="project" value="InterPro"/>
</dbReference>
<accession>A0A9J5XB16</accession>